<dbReference type="GO" id="GO:0004803">
    <property type="term" value="F:transposase activity"/>
    <property type="evidence" value="ECO:0007669"/>
    <property type="project" value="InterPro"/>
</dbReference>
<dbReference type="InterPro" id="IPR003314">
    <property type="entry name" value="Mu-type_HTH"/>
</dbReference>
<dbReference type="InterPro" id="IPR036397">
    <property type="entry name" value="RNaseH_sf"/>
</dbReference>
<evidence type="ECO:0000313" key="3">
    <source>
        <dbReference type="Proteomes" id="UP001138709"/>
    </source>
</evidence>
<dbReference type="SUPFAM" id="SSF50610">
    <property type="entry name" value="mu transposase, C-terminal domain"/>
    <property type="match status" value="1"/>
</dbReference>
<proteinExistence type="predicted"/>
<dbReference type="Gene3D" id="1.10.10.10">
    <property type="entry name" value="Winged helix-like DNA-binding domain superfamily/Winged helix DNA-binding domain"/>
    <property type="match status" value="1"/>
</dbReference>
<keyword evidence="3" id="KW-1185">Reference proteome</keyword>
<dbReference type="Gene3D" id="2.30.30.130">
    <property type="entry name" value="Transposase, Mu, C-terminal"/>
    <property type="match status" value="1"/>
</dbReference>
<protein>
    <recommendedName>
        <fullName evidence="1">HTH Mu-type domain-containing protein</fullName>
    </recommendedName>
</protein>
<evidence type="ECO:0000313" key="2">
    <source>
        <dbReference type="EMBL" id="MBR0681951.1"/>
    </source>
</evidence>
<gene>
    <name evidence="2" type="ORF">GXW74_15760</name>
</gene>
<dbReference type="InterPro" id="IPR009057">
    <property type="entry name" value="Homeodomain-like_sf"/>
</dbReference>
<dbReference type="GO" id="GO:0003677">
    <property type="term" value="F:DNA binding"/>
    <property type="evidence" value="ECO:0007669"/>
    <property type="project" value="InterPro"/>
</dbReference>
<dbReference type="AlphaFoldDB" id="A0A9X9XE15"/>
<dbReference type="Pfam" id="PF02316">
    <property type="entry name" value="HTH_Tnp_Mu_1"/>
    <property type="match status" value="1"/>
</dbReference>
<dbReference type="Pfam" id="PF09039">
    <property type="entry name" value="HTH_Tnp_Mu_2"/>
    <property type="match status" value="1"/>
</dbReference>
<dbReference type="GO" id="GO:0015074">
    <property type="term" value="P:DNA integration"/>
    <property type="evidence" value="ECO:0007669"/>
    <property type="project" value="InterPro"/>
</dbReference>
<dbReference type="SUPFAM" id="SSF46689">
    <property type="entry name" value="Homeodomain-like"/>
    <property type="match status" value="2"/>
</dbReference>
<dbReference type="InterPro" id="IPR012337">
    <property type="entry name" value="RNaseH-like_sf"/>
</dbReference>
<dbReference type="InterPro" id="IPR009004">
    <property type="entry name" value="Transposase_Mu_C"/>
</dbReference>
<dbReference type="InterPro" id="IPR004189">
    <property type="entry name" value="Phage_Mu_transposase"/>
</dbReference>
<dbReference type="InterPro" id="IPR036388">
    <property type="entry name" value="WH-like_DNA-bd_sf"/>
</dbReference>
<dbReference type="SUPFAM" id="SSF53098">
    <property type="entry name" value="Ribonuclease H-like"/>
    <property type="match status" value="1"/>
</dbReference>
<reference evidence="2" key="2">
    <citation type="journal article" date="2021" name="Syst. Appl. Microbiol.">
        <title>Roseomonas hellenica sp. nov., isolated from roots of wild-growing Alkanna tinctoria.</title>
        <authorList>
            <person name="Rat A."/>
            <person name="Naranjo H.D."/>
            <person name="Lebbe L."/>
            <person name="Cnockaert M."/>
            <person name="Krigas N."/>
            <person name="Grigoriadou K."/>
            <person name="Maloupa E."/>
            <person name="Willems A."/>
        </authorList>
    </citation>
    <scope>NUCLEOTIDE SEQUENCE</scope>
    <source>
        <strain evidence="2">LMG 31228</strain>
    </source>
</reference>
<name>A0A9X9XE15_9PROT</name>
<feature type="domain" description="HTH Mu-type" evidence="1">
    <location>
        <begin position="5"/>
        <end position="79"/>
    </location>
</feature>
<dbReference type="InterPro" id="IPR015126">
    <property type="entry name" value="Mu_I-gamma"/>
</dbReference>
<dbReference type="PROSITE" id="PS51702">
    <property type="entry name" value="HTH_MU"/>
    <property type="match status" value="1"/>
</dbReference>
<dbReference type="SUPFAM" id="SSF46955">
    <property type="entry name" value="Putative DNA-binding domain"/>
    <property type="match status" value="1"/>
</dbReference>
<dbReference type="InterPro" id="IPR009061">
    <property type="entry name" value="DNA-bd_dom_put_sf"/>
</dbReference>
<dbReference type="Pfam" id="PF02914">
    <property type="entry name" value="DDE_2"/>
    <property type="match status" value="1"/>
</dbReference>
<dbReference type="GO" id="GO:0006313">
    <property type="term" value="P:DNA transposition"/>
    <property type="evidence" value="ECO:0007669"/>
    <property type="project" value="InterPro"/>
</dbReference>
<dbReference type="RefSeq" id="WP_211847486.1">
    <property type="nucleotide sequence ID" value="NZ_JAAEDL010000015.1"/>
</dbReference>
<dbReference type="InterPro" id="IPR015378">
    <property type="entry name" value="Transposase-like_Mu_C"/>
</dbReference>
<dbReference type="Pfam" id="PF09299">
    <property type="entry name" value="Mu-transpos_C"/>
    <property type="match status" value="1"/>
</dbReference>
<evidence type="ECO:0000259" key="1">
    <source>
        <dbReference type="PROSITE" id="PS51702"/>
    </source>
</evidence>
<accession>A0A9X9XE15</accession>
<comment type="caution">
    <text evidence="2">The sequence shown here is derived from an EMBL/GenBank/DDBJ whole genome shotgun (WGS) entry which is preliminary data.</text>
</comment>
<dbReference type="Gene3D" id="3.30.420.10">
    <property type="entry name" value="Ribonuclease H-like superfamily/Ribonuclease H"/>
    <property type="match status" value="1"/>
</dbReference>
<dbReference type="Proteomes" id="UP001138709">
    <property type="component" value="Unassembled WGS sequence"/>
</dbReference>
<organism evidence="2 3">
    <name type="scientific">Neoroseomonas eburnea</name>
    <dbReference type="NCBI Taxonomy" id="1346889"/>
    <lineage>
        <taxon>Bacteria</taxon>
        <taxon>Pseudomonadati</taxon>
        <taxon>Pseudomonadota</taxon>
        <taxon>Alphaproteobacteria</taxon>
        <taxon>Acetobacterales</taxon>
        <taxon>Acetobacteraceae</taxon>
        <taxon>Neoroseomonas</taxon>
    </lineage>
</organism>
<dbReference type="Gene3D" id="1.10.10.60">
    <property type="entry name" value="Homeodomain-like"/>
    <property type="match status" value="2"/>
</dbReference>
<reference evidence="2" key="1">
    <citation type="submission" date="2020-01" db="EMBL/GenBank/DDBJ databases">
        <authorList>
            <person name="Rat A."/>
        </authorList>
    </citation>
    <scope>NUCLEOTIDE SEQUENCE</scope>
    <source>
        <strain evidence="2">LMG 31228</strain>
    </source>
</reference>
<sequence length="663" mass="74309">MTPDMWLTLTELAAMSLPGMPDTRRGLAMLAEREDWNHPDAEGRLWRRRQGRGGGVEYALAVLPSYVQAKILARSGSTAKPAEKEAALQRLSDEAAWEAYERQPEKHKARARSRVGALDAVATLINQGRPRTLAMMEVAASHGVSRAQLYEWAKLVDGVPRANWLARLVPQYAGAGGPRAACDDDAWEWMRSRYLLSNRPTFEQCWRDLQQVAAQRGWKLPSQRTMRRRIDALPEVVKTWHRHGPEAADAMFPTQRRDRSALHAMEWLNADGHRFDNFVLWPDGEKARPMVVFFQDLYSGKFLGYRVGPDETGDTFRLAFGDVVEKYGIPRKCTIDNTLAAANKTMSGGLKRRFRFKVRAEEPLGIFPTLGVEVHWAKPYSGRSKPIERAFGDVARDIARHPAFVGAWTGNSTSTKPHDYGSKAVPLATFLQVLEAGIAEHNARPGRTAGNCRGRSFDDTFAESYEASAHLIVRPTDAQRRVFLLAAEEVKVRRDATVHLLGNRYHDARLVELRGRPVTVRFDPERLHAPIHIFLASGEFFVTADCIADVGFGDVDAARRTARANKMRRKGLRLLADAEARISAEQLARDLADLRRPDPETPAPRVVRPLFRGTAALKPVIDQEEESSAERSERLFVAARRALRGAGTAPQLRLVPDEDDTED</sequence>
<dbReference type="EMBL" id="JAAEDL010000015">
    <property type="protein sequence ID" value="MBR0681951.1"/>
    <property type="molecule type" value="Genomic_DNA"/>
</dbReference>